<evidence type="ECO:0000313" key="3">
    <source>
        <dbReference type="EMBL" id="RGS40539.1"/>
    </source>
</evidence>
<protein>
    <submittedName>
        <fullName evidence="3">GGDEF domain-containing protein</fullName>
    </submittedName>
</protein>
<dbReference type="PANTHER" id="PTHR33121">
    <property type="entry name" value="CYCLIC DI-GMP PHOSPHODIESTERASE PDEF"/>
    <property type="match status" value="1"/>
</dbReference>
<dbReference type="Pfam" id="PF00563">
    <property type="entry name" value="EAL"/>
    <property type="match status" value="1"/>
</dbReference>
<dbReference type="Proteomes" id="UP000266172">
    <property type="component" value="Unassembled WGS sequence"/>
</dbReference>
<comment type="caution">
    <text evidence="3">The sequence shown here is derived from an EMBL/GenBank/DDBJ whole genome shotgun (WGS) entry which is preliminary data.</text>
</comment>
<feature type="transmembrane region" description="Helical" evidence="1">
    <location>
        <begin position="36"/>
        <end position="58"/>
    </location>
</feature>
<dbReference type="InterPro" id="IPR035919">
    <property type="entry name" value="EAL_sf"/>
</dbReference>
<dbReference type="InterPro" id="IPR043128">
    <property type="entry name" value="Rev_trsase/Diguanyl_cyclase"/>
</dbReference>
<reference evidence="3 4" key="1">
    <citation type="submission" date="2018-08" db="EMBL/GenBank/DDBJ databases">
        <title>A genome reference for cultivated species of the human gut microbiota.</title>
        <authorList>
            <person name="Zou Y."/>
            <person name="Xue W."/>
            <person name="Luo G."/>
        </authorList>
    </citation>
    <scope>NUCLEOTIDE SEQUENCE [LARGE SCALE GENOMIC DNA]</scope>
    <source>
        <strain evidence="3 4">AF22-12AC</strain>
    </source>
</reference>
<organism evidence="3 4">
    <name type="scientific">Roseburia hominis</name>
    <dbReference type="NCBI Taxonomy" id="301301"/>
    <lineage>
        <taxon>Bacteria</taxon>
        <taxon>Bacillati</taxon>
        <taxon>Bacillota</taxon>
        <taxon>Clostridia</taxon>
        <taxon>Lachnospirales</taxon>
        <taxon>Lachnospiraceae</taxon>
        <taxon>Roseburia</taxon>
    </lineage>
</organism>
<dbReference type="AlphaFoldDB" id="A0A395V6N5"/>
<dbReference type="GO" id="GO:0071111">
    <property type="term" value="F:cyclic-guanylate-specific phosphodiesterase activity"/>
    <property type="evidence" value="ECO:0007669"/>
    <property type="project" value="InterPro"/>
</dbReference>
<accession>A0A395V6N5</accession>
<keyword evidence="1" id="KW-0472">Membrane</keyword>
<gene>
    <name evidence="3" type="ORF">DWX93_08900</name>
</gene>
<dbReference type="SUPFAM" id="SSF141868">
    <property type="entry name" value="EAL domain-like"/>
    <property type="match status" value="1"/>
</dbReference>
<sequence>MQYNYDFEIASLLIMTIILLHFVFVRQFPGEKTRVFGWLLFVCEAECLMNILSCVGLANAAFVPQRLNEVLAFAFFVLEGASSYLIYRYFMAACALRGRERTVFAAVGMIPFAVFLVLVAVTPVTGFFYYFRDGCYYQGVGADYGYAYIVIFFLLGLLIVVRQHKYTTLRTKVIVCAYTAVAAAMIGLQYWHREMLCTSVSNTVVLIMLYLQIQNPVVFLDTTTGIGNGTAFESQLEDRLRRKGEGYVLTIHLSKFYHIHTILGTENSNELLREIGAYLYDLCGKFHVFHTAGDAFTVFADTKEQCERLKCEIQKRFESDWVVQENRIALDMEMVVQHYPTDFKAMAEYYGMREFLLENAGKSGAQVIVEADADMIAQYRRRRKVEIAVARAIREKGFLVYYQPVYSLKERQIVSLEALVRLKDPELGFIPPEEFIPLAERDGNIIHIGEQVLEQCCRFLSKHVLSNGSLGIRTIHVNISMVQCLRQNLTETIRPVLESYHIPPSMLTLEVTERTAISAPERMLWHMHELGKMGVSFALDDYGSGNANCSYLIRFPFQEIKIDKEIVWASFRDKAARIVLENEIHTIKQLGIPLIIEGIEEREQSEAMEQLGVECIQGYYYGRPLPEQECLRYIRTFQEKAQNDRQQAAVPGETQVEAGR</sequence>
<keyword evidence="1" id="KW-0812">Transmembrane</keyword>
<evidence type="ECO:0000259" key="2">
    <source>
        <dbReference type="PROSITE" id="PS50883"/>
    </source>
</evidence>
<keyword evidence="1" id="KW-1133">Transmembrane helix</keyword>
<dbReference type="CDD" id="cd01948">
    <property type="entry name" value="EAL"/>
    <property type="match status" value="1"/>
</dbReference>
<dbReference type="PROSITE" id="PS50883">
    <property type="entry name" value="EAL"/>
    <property type="match status" value="1"/>
</dbReference>
<evidence type="ECO:0000313" key="4">
    <source>
        <dbReference type="Proteomes" id="UP000266172"/>
    </source>
</evidence>
<feature type="transmembrane region" description="Helical" evidence="1">
    <location>
        <begin position="144"/>
        <end position="161"/>
    </location>
</feature>
<dbReference type="InterPro" id="IPR050706">
    <property type="entry name" value="Cyclic-di-GMP_PDE-like"/>
</dbReference>
<evidence type="ECO:0000256" key="1">
    <source>
        <dbReference type="SAM" id="Phobius"/>
    </source>
</evidence>
<name>A0A395V6N5_9FIRM</name>
<dbReference type="RefSeq" id="WP_118097344.1">
    <property type="nucleotide sequence ID" value="NZ_QRVL01000006.1"/>
</dbReference>
<proteinExistence type="predicted"/>
<dbReference type="InterPro" id="IPR000160">
    <property type="entry name" value="GGDEF_dom"/>
</dbReference>
<dbReference type="SUPFAM" id="SSF55073">
    <property type="entry name" value="Nucleotide cyclase"/>
    <property type="match status" value="1"/>
</dbReference>
<feature type="domain" description="EAL" evidence="2">
    <location>
        <begin position="382"/>
        <end position="638"/>
    </location>
</feature>
<dbReference type="Pfam" id="PF00990">
    <property type="entry name" value="GGDEF"/>
    <property type="match status" value="1"/>
</dbReference>
<dbReference type="InterPro" id="IPR029787">
    <property type="entry name" value="Nucleotide_cyclase"/>
</dbReference>
<feature type="transmembrane region" description="Helical" evidence="1">
    <location>
        <begin position="6"/>
        <end position="24"/>
    </location>
</feature>
<feature type="transmembrane region" description="Helical" evidence="1">
    <location>
        <begin position="102"/>
        <end position="132"/>
    </location>
</feature>
<feature type="transmembrane region" description="Helical" evidence="1">
    <location>
        <begin position="173"/>
        <end position="191"/>
    </location>
</feature>
<dbReference type="EMBL" id="QRVL01000006">
    <property type="protein sequence ID" value="RGS40539.1"/>
    <property type="molecule type" value="Genomic_DNA"/>
</dbReference>
<dbReference type="PANTHER" id="PTHR33121:SF79">
    <property type="entry name" value="CYCLIC DI-GMP PHOSPHODIESTERASE PDED-RELATED"/>
    <property type="match status" value="1"/>
</dbReference>
<dbReference type="SMART" id="SM00052">
    <property type="entry name" value="EAL"/>
    <property type="match status" value="1"/>
</dbReference>
<feature type="transmembrane region" description="Helical" evidence="1">
    <location>
        <begin position="70"/>
        <end position="90"/>
    </location>
</feature>
<dbReference type="InterPro" id="IPR001633">
    <property type="entry name" value="EAL_dom"/>
</dbReference>
<dbReference type="SMART" id="SM00267">
    <property type="entry name" value="GGDEF"/>
    <property type="match status" value="1"/>
</dbReference>
<dbReference type="Gene3D" id="3.30.70.270">
    <property type="match status" value="1"/>
</dbReference>
<dbReference type="Gene3D" id="3.20.20.450">
    <property type="entry name" value="EAL domain"/>
    <property type="match status" value="1"/>
</dbReference>